<dbReference type="KEGG" id="amob:HG15A2_10360"/>
<keyword evidence="2" id="KW-0812">Transmembrane</keyword>
<dbReference type="AlphaFoldDB" id="A0A517MSB8"/>
<name>A0A517MSB8_9BACT</name>
<evidence type="ECO:0000259" key="3">
    <source>
        <dbReference type="Pfam" id="PF09413"/>
    </source>
</evidence>
<dbReference type="InterPro" id="IPR018551">
    <property type="entry name" value="DUF2007"/>
</dbReference>
<keyword evidence="2" id="KW-0472">Membrane</keyword>
<proteinExistence type="predicted"/>
<evidence type="ECO:0000256" key="1">
    <source>
        <dbReference type="SAM" id="MobiDB-lite"/>
    </source>
</evidence>
<dbReference type="EMBL" id="CP036263">
    <property type="protein sequence ID" value="QDS97769.1"/>
    <property type="molecule type" value="Genomic_DNA"/>
</dbReference>
<organism evidence="4 5">
    <name type="scientific">Adhaeretor mobilis</name>
    <dbReference type="NCBI Taxonomy" id="1930276"/>
    <lineage>
        <taxon>Bacteria</taxon>
        <taxon>Pseudomonadati</taxon>
        <taxon>Planctomycetota</taxon>
        <taxon>Planctomycetia</taxon>
        <taxon>Pirellulales</taxon>
        <taxon>Lacipirellulaceae</taxon>
        <taxon>Adhaeretor</taxon>
    </lineage>
</organism>
<sequence length="125" mass="13633">MSSETGESITHNQQLVALCEANDEFEARMIVAMLADHGIEATTTGEFTAGFRAEAPGEVRVHIYAADLPVAQDLLNKARSQSDSAEDTELDRQSASPPREPVFSSWLLISVVITVIILCLLAMDW</sequence>
<feature type="region of interest" description="Disordered" evidence="1">
    <location>
        <begin position="77"/>
        <end position="100"/>
    </location>
</feature>
<evidence type="ECO:0000256" key="2">
    <source>
        <dbReference type="SAM" id="Phobius"/>
    </source>
</evidence>
<dbReference type="Proteomes" id="UP000319852">
    <property type="component" value="Chromosome"/>
</dbReference>
<accession>A0A517MSB8</accession>
<gene>
    <name evidence="4" type="ORF">HG15A2_10360</name>
</gene>
<feature type="domain" description="DUF2007" evidence="3">
    <location>
        <begin position="17"/>
        <end position="78"/>
    </location>
</feature>
<dbReference type="OrthoDB" id="215050at2"/>
<dbReference type="Pfam" id="PF09413">
    <property type="entry name" value="DUF2007"/>
    <property type="match status" value="1"/>
</dbReference>
<evidence type="ECO:0000313" key="5">
    <source>
        <dbReference type="Proteomes" id="UP000319852"/>
    </source>
</evidence>
<keyword evidence="5" id="KW-1185">Reference proteome</keyword>
<dbReference type="RefSeq" id="WP_145058403.1">
    <property type="nucleotide sequence ID" value="NZ_CP036263.1"/>
</dbReference>
<evidence type="ECO:0000313" key="4">
    <source>
        <dbReference type="EMBL" id="QDS97769.1"/>
    </source>
</evidence>
<keyword evidence="2" id="KW-1133">Transmembrane helix</keyword>
<reference evidence="4 5" key="1">
    <citation type="submission" date="2019-02" db="EMBL/GenBank/DDBJ databases">
        <title>Deep-cultivation of Planctomycetes and their phenomic and genomic characterization uncovers novel biology.</title>
        <authorList>
            <person name="Wiegand S."/>
            <person name="Jogler M."/>
            <person name="Boedeker C."/>
            <person name="Pinto D."/>
            <person name="Vollmers J."/>
            <person name="Rivas-Marin E."/>
            <person name="Kohn T."/>
            <person name="Peeters S.H."/>
            <person name="Heuer A."/>
            <person name="Rast P."/>
            <person name="Oberbeckmann S."/>
            <person name="Bunk B."/>
            <person name="Jeske O."/>
            <person name="Meyerdierks A."/>
            <person name="Storesund J.E."/>
            <person name="Kallscheuer N."/>
            <person name="Luecker S."/>
            <person name="Lage O.M."/>
            <person name="Pohl T."/>
            <person name="Merkel B.J."/>
            <person name="Hornburger P."/>
            <person name="Mueller R.-W."/>
            <person name="Bruemmer F."/>
            <person name="Labrenz M."/>
            <person name="Spormann A.M."/>
            <person name="Op den Camp H."/>
            <person name="Overmann J."/>
            <person name="Amann R."/>
            <person name="Jetten M.S.M."/>
            <person name="Mascher T."/>
            <person name="Medema M.H."/>
            <person name="Devos D.P."/>
            <person name="Kaster A.-K."/>
            <person name="Ovreas L."/>
            <person name="Rohde M."/>
            <person name="Galperin M.Y."/>
            <person name="Jogler C."/>
        </authorList>
    </citation>
    <scope>NUCLEOTIDE SEQUENCE [LARGE SCALE GENOMIC DNA]</scope>
    <source>
        <strain evidence="4 5">HG15A2</strain>
    </source>
</reference>
<feature type="transmembrane region" description="Helical" evidence="2">
    <location>
        <begin position="102"/>
        <end position="123"/>
    </location>
</feature>
<protein>
    <recommendedName>
        <fullName evidence="3">DUF2007 domain-containing protein</fullName>
    </recommendedName>
</protein>